<proteinExistence type="predicted"/>
<evidence type="ECO:0000313" key="2">
    <source>
        <dbReference type="WBParaSite" id="RSKR_0000421100.1"/>
    </source>
</evidence>
<evidence type="ECO:0000313" key="1">
    <source>
        <dbReference type="Proteomes" id="UP000095286"/>
    </source>
</evidence>
<name>A0AC35TU03_9BILA</name>
<accession>A0AC35TU03</accession>
<protein>
    <submittedName>
        <fullName evidence="2">TIP41-like protein</fullName>
    </submittedName>
</protein>
<organism evidence="1 2">
    <name type="scientific">Rhabditophanes sp. KR3021</name>
    <dbReference type="NCBI Taxonomy" id="114890"/>
    <lineage>
        <taxon>Eukaryota</taxon>
        <taxon>Metazoa</taxon>
        <taxon>Ecdysozoa</taxon>
        <taxon>Nematoda</taxon>
        <taxon>Chromadorea</taxon>
        <taxon>Rhabditida</taxon>
        <taxon>Tylenchina</taxon>
        <taxon>Panagrolaimomorpha</taxon>
        <taxon>Strongyloidoidea</taxon>
        <taxon>Alloionematidae</taxon>
        <taxon>Rhabditophanes</taxon>
    </lineage>
</organism>
<dbReference type="Proteomes" id="UP000095286">
    <property type="component" value="Unplaced"/>
</dbReference>
<dbReference type="WBParaSite" id="RSKR_0000421100.1">
    <property type="protein sequence ID" value="RSKR_0000421100.1"/>
    <property type="gene ID" value="RSKR_0000421100"/>
</dbReference>
<reference evidence="2" key="1">
    <citation type="submission" date="2016-11" db="UniProtKB">
        <authorList>
            <consortium name="WormBaseParasite"/>
        </authorList>
    </citation>
    <scope>IDENTIFICATION</scope>
    <source>
        <strain evidence="2">KR3021</strain>
    </source>
</reference>
<sequence length="90" mass="10337">MEPDEDCLVERQWSSRFEPIADELTFDEKKETRFDFYAGRKQLAAIHGTSFAMLKYSDGTSMKITNLELLPNCSDTKACFVCTDHETLCD</sequence>